<dbReference type="PRINTS" id="PR00420">
    <property type="entry name" value="RNGMNOXGNASE"/>
</dbReference>
<keyword evidence="3" id="KW-0285">Flavoprotein</keyword>
<evidence type="ECO:0000256" key="7">
    <source>
        <dbReference type="ARBA" id="ARBA00023002"/>
    </source>
</evidence>
<evidence type="ECO:0000256" key="5">
    <source>
        <dbReference type="ARBA" id="ARBA00022827"/>
    </source>
</evidence>
<dbReference type="Proteomes" id="UP000198609">
    <property type="component" value="Unassembled WGS sequence"/>
</dbReference>
<reference evidence="14" key="1">
    <citation type="submission" date="2016-10" db="EMBL/GenBank/DDBJ databases">
        <authorList>
            <person name="Varghese N."/>
            <person name="Submissions S."/>
        </authorList>
    </citation>
    <scope>NUCLEOTIDE SEQUENCE [LARGE SCALE GENOMIC DNA]</scope>
    <source>
        <strain evidence="14">DSM 40318</strain>
    </source>
</reference>
<proteinExistence type="predicted"/>
<dbReference type="InterPro" id="IPR050493">
    <property type="entry name" value="FAD-dep_Monooxygenase_BioMet"/>
</dbReference>
<dbReference type="GO" id="GO:0004497">
    <property type="term" value="F:monooxygenase activity"/>
    <property type="evidence" value="ECO:0007669"/>
    <property type="project" value="UniProtKB-KW"/>
</dbReference>
<dbReference type="InterPro" id="IPR005828">
    <property type="entry name" value="MFS_sugar_transport-like"/>
</dbReference>
<keyword evidence="7" id="KW-0560">Oxidoreductase</keyword>
<evidence type="ECO:0000256" key="1">
    <source>
        <dbReference type="ARBA" id="ARBA00001974"/>
    </source>
</evidence>
<feature type="transmembrane region" description="Helical" evidence="11">
    <location>
        <begin position="635"/>
        <end position="652"/>
    </location>
</feature>
<dbReference type="Pfam" id="PF00083">
    <property type="entry name" value="Sugar_tr"/>
    <property type="match status" value="1"/>
</dbReference>
<feature type="transmembrane region" description="Helical" evidence="11">
    <location>
        <begin position="721"/>
        <end position="739"/>
    </location>
</feature>
<evidence type="ECO:0000256" key="3">
    <source>
        <dbReference type="ARBA" id="ARBA00022630"/>
    </source>
</evidence>
<comment type="subcellular location">
    <subcellularLocation>
        <location evidence="2">Cell membrane</location>
        <topology evidence="2">Multi-pass membrane protein</topology>
    </subcellularLocation>
</comment>
<feature type="transmembrane region" description="Helical" evidence="11">
    <location>
        <begin position="872"/>
        <end position="895"/>
    </location>
</feature>
<feature type="transmembrane region" description="Helical" evidence="11">
    <location>
        <begin position="515"/>
        <end position="536"/>
    </location>
</feature>
<name>A0A1H4I7J1_STRMJ</name>
<dbReference type="SUPFAM" id="SSF103473">
    <property type="entry name" value="MFS general substrate transporter"/>
    <property type="match status" value="1"/>
</dbReference>
<feature type="transmembrane region" description="Helical" evidence="11">
    <location>
        <begin position="786"/>
        <end position="806"/>
    </location>
</feature>
<evidence type="ECO:0000256" key="6">
    <source>
        <dbReference type="ARBA" id="ARBA00022989"/>
    </source>
</evidence>
<comment type="cofactor">
    <cofactor evidence="1">
        <name>FAD</name>
        <dbReference type="ChEBI" id="CHEBI:57692"/>
    </cofactor>
</comment>
<feature type="region of interest" description="Disordered" evidence="10">
    <location>
        <begin position="410"/>
        <end position="438"/>
    </location>
</feature>
<dbReference type="GO" id="GO:0022857">
    <property type="term" value="F:transmembrane transporter activity"/>
    <property type="evidence" value="ECO:0007669"/>
    <property type="project" value="InterPro"/>
</dbReference>
<feature type="transmembrane region" description="Helical" evidence="11">
    <location>
        <begin position="548"/>
        <end position="566"/>
    </location>
</feature>
<dbReference type="PANTHER" id="PTHR13789">
    <property type="entry name" value="MONOOXYGENASE"/>
    <property type="match status" value="1"/>
</dbReference>
<dbReference type="PROSITE" id="PS50850">
    <property type="entry name" value="MFS"/>
    <property type="match status" value="1"/>
</dbReference>
<keyword evidence="9 11" id="KW-0472">Membrane</keyword>
<keyword evidence="4 11" id="KW-0812">Transmembrane</keyword>
<evidence type="ECO:0000256" key="2">
    <source>
        <dbReference type="ARBA" id="ARBA00004651"/>
    </source>
</evidence>
<keyword evidence="14" id="KW-1185">Reference proteome</keyword>
<gene>
    <name evidence="13" type="ORF">SAMN04490356_0087</name>
</gene>
<protein>
    <submittedName>
        <fullName evidence="13">2-polyprenyl-6-methoxyphenol hydroxylase</fullName>
    </submittedName>
</protein>
<dbReference type="SUPFAM" id="SSF54373">
    <property type="entry name" value="FAD-linked reductases, C-terminal domain"/>
    <property type="match status" value="1"/>
</dbReference>
<evidence type="ECO:0000313" key="13">
    <source>
        <dbReference type="EMBL" id="SEB29736.1"/>
    </source>
</evidence>
<dbReference type="InterPro" id="IPR002938">
    <property type="entry name" value="FAD-bd"/>
</dbReference>
<dbReference type="Gene3D" id="3.50.50.60">
    <property type="entry name" value="FAD/NAD(P)-binding domain"/>
    <property type="match status" value="1"/>
</dbReference>
<feature type="transmembrane region" description="Helical" evidence="11">
    <location>
        <begin position="572"/>
        <end position="594"/>
    </location>
</feature>
<dbReference type="SUPFAM" id="SSF51905">
    <property type="entry name" value="FAD/NAD(P)-binding domain"/>
    <property type="match status" value="1"/>
</dbReference>
<dbReference type="InterPro" id="IPR005829">
    <property type="entry name" value="Sugar_transporter_CS"/>
</dbReference>
<dbReference type="PANTHER" id="PTHR13789:SF318">
    <property type="entry name" value="GERANYLGERANYL DIPHOSPHATE REDUCTASE"/>
    <property type="match status" value="1"/>
</dbReference>
<feature type="compositionally biased region" description="Low complexity" evidence="10">
    <location>
        <begin position="416"/>
        <end position="427"/>
    </location>
</feature>
<dbReference type="GO" id="GO:0005886">
    <property type="term" value="C:plasma membrane"/>
    <property type="evidence" value="ECO:0007669"/>
    <property type="project" value="UniProtKB-SubCell"/>
</dbReference>
<evidence type="ECO:0000313" key="14">
    <source>
        <dbReference type="Proteomes" id="UP000198609"/>
    </source>
</evidence>
<feature type="transmembrane region" description="Helical" evidence="11">
    <location>
        <begin position="606"/>
        <end position="629"/>
    </location>
</feature>
<keyword evidence="8" id="KW-0503">Monooxygenase</keyword>
<dbReference type="CDD" id="cd17316">
    <property type="entry name" value="MFS_SV2_like"/>
    <property type="match status" value="1"/>
</dbReference>
<dbReference type="InterPro" id="IPR036188">
    <property type="entry name" value="FAD/NAD-bd_sf"/>
</dbReference>
<evidence type="ECO:0000256" key="11">
    <source>
        <dbReference type="SAM" id="Phobius"/>
    </source>
</evidence>
<dbReference type="Pfam" id="PF01494">
    <property type="entry name" value="FAD_binding_3"/>
    <property type="match status" value="1"/>
</dbReference>
<evidence type="ECO:0000256" key="4">
    <source>
        <dbReference type="ARBA" id="ARBA00022692"/>
    </source>
</evidence>
<dbReference type="InterPro" id="IPR020846">
    <property type="entry name" value="MFS_dom"/>
</dbReference>
<evidence type="ECO:0000259" key="12">
    <source>
        <dbReference type="PROSITE" id="PS50850"/>
    </source>
</evidence>
<dbReference type="InterPro" id="IPR036259">
    <property type="entry name" value="MFS_trans_sf"/>
</dbReference>
<dbReference type="Gene3D" id="1.20.1250.20">
    <property type="entry name" value="MFS general substrate transporter like domains"/>
    <property type="match status" value="1"/>
</dbReference>
<evidence type="ECO:0000256" key="10">
    <source>
        <dbReference type="SAM" id="MobiDB-lite"/>
    </source>
</evidence>
<dbReference type="AlphaFoldDB" id="A0A1H4I7J1"/>
<dbReference type="EMBL" id="FNST01000001">
    <property type="protein sequence ID" value="SEB29736.1"/>
    <property type="molecule type" value="Genomic_DNA"/>
</dbReference>
<dbReference type="GO" id="GO:0071949">
    <property type="term" value="F:FAD binding"/>
    <property type="evidence" value="ECO:0007669"/>
    <property type="project" value="InterPro"/>
</dbReference>
<keyword evidence="5" id="KW-0274">FAD</keyword>
<feature type="transmembrane region" description="Helical" evidence="11">
    <location>
        <begin position="759"/>
        <end position="779"/>
    </location>
</feature>
<dbReference type="PROSITE" id="PS00217">
    <property type="entry name" value="SUGAR_TRANSPORT_2"/>
    <property type="match status" value="1"/>
</dbReference>
<feature type="transmembrane region" description="Helical" evidence="11">
    <location>
        <begin position="812"/>
        <end position="834"/>
    </location>
</feature>
<evidence type="ECO:0000256" key="9">
    <source>
        <dbReference type="ARBA" id="ARBA00023136"/>
    </source>
</evidence>
<feature type="transmembrane region" description="Helical" evidence="11">
    <location>
        <begin position="846"/>
        <end position="866"/>
    </location>
</feature>
<accession>A0A1H4I7J1</accession>
<evidence type="ECO:0000256" key="8">
    <source>
        <dbReference type="ARBA" id="ARBA00023033"/>
    </source>
</evidence>
<feature type="domain" description="Major facilitator superfamily (MFS) profile" evidence="12">
    <location>
        <begin position="482"/>
        <end position="901"/>
    </location>
</feature>
<sequence>MASSQSFEVTVVGGGLGGLTAALALRHRGLRVTVLEQAAELGEVGAGIQTAPNASRVLMGLGLRRQMEAIRTEPLDQVRRRWTDGRIVGLTSLGQRCKDEFNAPYWHYHRADLHRMLLDACADPAGPGPAVVVHTSSKVVEMDRTDPVRPVAVTEDGRRHGADVIIGADGVRSRVRDLMGAPDTLLFSGEMAYRALIPGDLIAADPATRWLVDRYQSTIWYGPDRHLVHYMIRGGDYLNVVACVPCTDAVRENWTLPATAQDLVEAFPGWDDRVPAMLSKAKEDVLAFALYYRRRDPVWLDGRVALLGDACHAMLPYQAQGASQAMEDAAVLAEELGAVTASGIEGALRRYVDRRAKHAGMVQDASLANKTFYHLADGPEQRARDEKLTNFDGESDVSYDWLWSGTPLNDPDLGRSPTSSPAEPTASGGSPRALTTRTPELCVPHRQWRGMHPIRDHRGANMKTGDQIVQELPWRWGVQGRIFIIGGLGYLFDAYDIALNGFLMPLLGSHFDLSLGGRGLVATANLVGMAVGAIAWGAVADRIGRTKAFSVTLLIFALFSVLGALAPTYPLFLALRFLAGVGLGGCIPVDYALVGEFSPRAYRGRVLTALDLWWPVGVTLCGLVSTVMVPLDGNWRWMLATMVLPALLLFWVRRGIPESPVYLTKKGREAEARAVIDDLVARTGAPVEPYVIPEPVAGTGRRGVGAAVEQLRDIWAHSPRVTSVAWSLFATVMLVYYAALSWMPSILKEEGLGDTASFMNTTVMSGVGILGVLVSTALVDVVGRKWLIGVSAPVAALALVVFALVMRAPTGSVVAIGVFGFVMQLAIPAMYAYVSELYPTPLRASGFGWASSVSRALTGFAPLLFGSVMWPALGLAVTFAVLGLAVLVAVVWMAIAAPETKGRALDGDTADVRAQEPRAVREQTVV</sequence>
<organism evidence="13 14">
    <name type="scientific">Streptomyces melanosporofaciens</name>
    <dbReference type="NCBI Taxonomy" id="67327"/>
    <lineage>
        <taxon>Bacteria</taxon>
        <taxon>Bacillati</taxon>
        <taxon>Actinomycetota</taxon>
        <taxon>Actinomycetes</taxon>
        <taxon>Kitasatosporales</taxon>
        <taxon>Streptomycetaceae</taxon>
        <taxon>Streptomyces</taxon>
        <taxon>Streptomyces violaceusniger group</taxon>
    </lineage>
</organism>
<keyword evidence="6 11" id="KW-1133">Transmembrane helix</keyword>